<evidence type="ECO:0000256" key="6">
    <source>
        <dbReference type="ARBA" id="ARBA00022617"/>
    </source>
</evidence>
<dbReference type="GO" id="GO:0004497">
    <property type="term" value="F:monooxygenase activity"/>
    <property type="evidence" value="ECO:0007669"/>
    <property type="project" value="UniProtKB-KW"/>
</dbReference>
<dbReference type="EMBL" id="JH668301">
    <property type="protein sequence ID" value="KAG6443277.1"/>
    <property type="molecule type" value="Genomic_DNA"/>
</dbReference>
<evidence type="ECO:0000256" key="10">
    <source>
        <dbReference type="ARBA" id="ARBA00023002"/>
    </source>
</evidence>
<dbReference type="GO" id="GO:0005506">
    <property type="term" value="F:iron ion binding"/>
    <property type="evidence" value="ECO:0007669"/>
    <property type="project" value="InterPro"/>
</dbReference>
<dbReference type="AlphaFoldDB" id="A0A921YPX8"/>
<comment type="function">
    <text evidence="2">May be involved in the metabolism of insect hormones and in the breakdown of synthetic insecticides.</text>
</comment>
<comment type="subcellular location">
    <subcellularLocation>
        <location evidence="4">Endoplasmic reticulum membrane</location>
        <topology evidence="4">Peripheral membrane protein</topology>
    </subcellularLocation>
    <subcellularLocation>
        <location evidence="3">Microsome membrane</location>
        <topology evidence="3">Peripheral membrane protein</topology>
    </subcellularLocation>
</comment>
<evidence type="ECO:0000256" key="1">
    <source>
        <dbReference type="ARBA" id="ARBA00001971"/>
    </source>
</evidence>
<proteinExistence type="inferred from homology"/>
<evidence type="ECO:0000313" key="16">
    <source>
        <dbReference type="EMBL" id="KAG6443277.1"/>
    </source>
</evidence>
<dbReference type="PANTHER" id="PTHR24291:SF189">
    <property type="entry name" value="CYTOCHROME P450 4C3-RELATED"/>
    <property type="match status" value="1"/>
</dbReference>
<name>A0A921YPX8_MANSE</name>
<dbReference type="InterPro" id="IPR001128">
    <property type="entry name" value="Cyt_P450"/>
</dbReference>
<dbReference type="EMBL" id="JH668301">
    <property type="protein sequence ID" value="KAG6443276.1"/>
    <property type="molecule type" value="Genomic_DNA"/>
</dbReference>
<dbReference type="Proteomes" id="UP000791440">
    <property type="component" value="Unassembled WGS sequence"/>
</dbReference>
<keyword evidence="11 14" id="KW-0408">Iron</keyword>
<dbReference type="InterPro" id="IPR017972">
    <property type="entry name" value="Cyt_P450_CS"/>
</dbReference>
<dbReference type="PRINTS" id="PR00463">
    <property type="entry name" value="EP450I"/>
</dbReference>
<evidence type="ECO:0000256" key="14">
    <source>
        <dbReference type="PIRSR" id="PIRSR602401-1"/>
    </source>
</evidence>
<evidence type="ECO:0000256" key="15">
    <source>
        <dbReference type="RuleBase" id="RU000461"/>
    </source>
</evidence>
<keyword evidence="13" id="KW-0472">Membrane</keyword>
<evidence type="ECO:0000256" key="4">
    <source>
        <dbReference type="ARBA" id="ARBA00004406"/>
    </source>
</evidence>
<evidence type="ECO:0000256" key="11">
    <source>
        <dbReference type="ARBA" id="ARBA00023004"/>
    </source>
</evidence>
<dbReference type="InterPro" id="IPR050196">
    <property type="entry name" value="Cytochrome_P450_Monoox"/>
</dbReference>
<protein>
    <recommendedName>
        <fullName evidence="18">Cytochrome P450</fullName>
    </recommendedName>
</protein>
<reference evidence="16" key="1">
    <citation type="journal article" date="2016" name="Insect Biochem. Mol. Biol.">
        <title>Multifaceted biological insights from a draft genome sequence of the tobacco hornworm moth, Manduca sexta.</title>
        <authorList>
            <person name="Kanost M.R."/>
            <person name="Arrese E.L."/>
            <person name="Cao X."/>
            <person name="Chen Y.R."/>
            <person name="Chellapilla S."/>
            <person name="Goldsmith M.R."/>
            <person name="Grosse-Wilde E."/>
            <person name="Heckel D.G."/>
            <person name="Herndon N."/>
            <person name="Jiang H."/>
            <person name="Papanicolaou A."/>
            <person name="Qu J."/>
            <person name="Soulages J.L."/>
            <person name="Vogel H."/>
            <person name="Walters J."/>
            <person name="Waterhouse R.M."/>
            <person name="Ahn S.J."/>
            <person name="Almeida F.C."/>
            <person name="An C."/>
            <person name="Aqrawi P."/>
            <person name="Bretschneider A."/>
            <person name="Bryant W.B."/>
            <person name="Bucks S."/>
            <person name="Chao H."/>
            <person name="Chevignon G."/>
            <person name="Christen J.M."/>
            <person name="Clarke D.F."/>
            <person name="Dittmer N.T."/>
            <person name="Ferguson L.C.F."/>
            <person name="Garavelou S."/>
            <person name="Gordon K.H.J."/>
            <person name="Gunaratna R.T."/>
            <person name="Han Y."/>
            <person name="Hauser F."/>
            <person name="He Y."/>
            <person name="Heidel-Fischer H."/>
            <person name="Hirsh A."/>
            <person name="Hu Y."/>
            <person name="Jiang H."/>
            <person name="Kalra D."/>
            <person name="Klinner C."/>
            <person name="Konig C."/>
            <person name="Kovar C."/>
            <person name="Kroll A.R."/>
            <person name="Kuwar S.S."/>
            <person name="Lee S.L."/>
            <person name="Lehman R."/>
            <person name="Li K."/>
            <person name="Li Z."/>
            <person name="Liang H."/>
            <person name="Lovelace S."/>
            <person name="Lu Z."/>
            <person name="Mansfield J.H."/>
            <person name="McCulloch K.J."/>
            <person name="Mathew T."/>
            <person name="Morton B."/>
            <person name="Muzny D.M."/>
            <person name="Neunemann D."/>
            <person name="Ongeri F."/>
            <person name="Pauchet Y."/>
            <person name="Pu L.L."/>
            <person name="Pyrousis I."/>
            <person name="Rao X.J."/>
            <person name="Redding A."/>
            <person name="Roesel C."/>
            <person name="Sanchez-Gracia A."/>
            <person name="Schaack S."/>
            <person name="Shukla A."/>
            <person name="Tetreau G."/>
            <person name="Wang Y."/>
            <person name="Xiong G.H."/>
            <person name="Traut W."/>
            <person name="Walsh T.K."/>
            <person name="Worley K.C."/>
            <person name="Wu D."/>
            <person name="Wu W."/>
            <person name="Wu Y.Q."/>
            <person name="Zhang X."/>
            <person name="Zou Z."/>
            <person name="Zucker H."/>
            <person name="Briscoe A.D."/>
            <person name="Burmester T."/>
            <person name="Clem R.J."/>
            <person name="Feyereisen R."/>
            <person name="Grimmelikhuijzen C.J.P."/>
            <person name="Hamodrakas S.J."/>
            <person name="Hansson B.S."/>
            <person name="Huguet E."/>
            <person name="Jermiin L.S."/>
            <person name="Lan Q."/>
            <person name="Lehman H.K."/>
            <person name="Lorenzen M."/>
            <person name="Merzendorfer H."/>
            <person name="Michalopoulos I."/>
            <person name="Morton D.B."/>
            <person name="Muthukrishnan S."/>
            <person name="Oakeshott J.G."/>
            <person name="Palmer W."/>
            <person name="Park Y."/>
            <person name="Passarelli A.L."/>
            <person name="Rozas J."/>
            <person name="Schwartz L.M."/>
            <person name="Smith W."/>
            <person name="Southgate A."/>
            <person name="Vilcinskas A."/>
            <person name="Vogt R."/>
            <person name="Wang P."/>
            <person name="Werren J."/>
            <person name="Yu X.Q."/>
            <person name="Zhou J.J."/>
            <person name="Brown S.J."/>
            <person name="Scherer S.E."/>
            <person name="Richards S."/>
            <person name="Blissard G.W."/>
        </authorList>
    </citation>
    <scope>NUCLEOTIDE SEQUENCE</scope>
</reference>
<keyword evidence="17" id="KW-1185">Reference proteome</keyword>
<comment type="cofactor">
    <cofactor evidence="1 14">
        <name>heme</name>
        <dbReference type="ChEBI" id="CHEBI:30413"/>
    </cofactor>
</comment>
<keyword evidence="9" id="KW-0492">Microsome</keyword>
<sequence length="492" mass="56595">MLIILSVFFGISLYYMYFRHTRKQLYAFSDSLPSAGSLPVLGHSHWFLGGPERLLKNIKQLCETLHEIGDVTKIWIGPSLYIVTFKPDDIQIILENCLEKDYSYKFLQTWLGNGLFVAPVELWKMHRRLLLPIFHNHIIEDYIDVFGEQGAILVERLRDRAGGQEFDVHTYITSCMLDIVFEAAMGEKMDVQHTPDTPYMCARKSVMSVISMRLFKPWMQPDILFNLTPCSKQQRINIDITHKFTDEVVTKKRNKVEEQIGMSVDWNDNQTRKDLLELLLSNKLNLNDKELREHIDSITIAGNDTTALVVSYALMLLGCYQDEQDKVYNELKNIFDGSLRAPTKADLCKMENLERVIKETMRLYTVVPIIGRKTQKEVKLSTCTVPKGVGCAVVPFVLHRSKKIWGPDADCFNPDRFLPEHCAKRHPCSFIPFSYGPRNCIGRHFGMLAMKSILASILRNYKVISRGCDTLKIEILLFPVAGHLISLQKRIE</sequence>
<dbReference type="GO" id="GO:0016705">
    <property type="term" value="F:oxidoreductase activity, acting on paired donors, with incorporation or reduction of molecular oxygen"/>
    <property type="evidence" value="ECO:0007669"/>
    <property type="project" value="InterPro"/>
</dbReference>
<evidence type="ECO:0000256" key="7">
    <source>
        <dbReference type="ARBA" id="ARBA00022723"/>
    </source>
</evidence>
<gene>
    <name evidence="16" type="ORF">O3G_MSEX002762</name>
</gene>
<feature type="binding site" description="axial binding residue" evidence="14">
    <location>
        <position position="440"/>
    </location>
    <ligand>
        <name>heme</name>
        <dbReference type="ChEBI" id="CHEBI:30413"/>
    </ligand>
    <ligandPart>
        <name>Fe</name>
        <dbReference type="ChEBI" id="CHEBI:18248"/>
    </ligandPart>
</feature>
<dbReference type="InterPro" id="IPR036396">
    <property type="entry name" value="Cyt_P450_sf"/>
</dbReference>
<dbReference type="GO" id="GO:0005789">
    <property type="term" value="C:endoplasmic reticulum membrane"/>
    <property type="evidence" value="ECO:0007669"/>
    <property type="project" value="UniProtKB-SubCell"/>
</dbReference>
<dbReference type="PANTHER" id="PTHR24291">
    <property type="entry name" value="CYTOCHROME P450 FAMILY 4"/>
    <property type="match status" value="1"/>
</dbReference>
<keyword evidence="10 15" id="KW-0560">Oxidoreductase</keyword>
<evidence type="ECO:0000256" key="13">
    <source>
        <dbReference type="ARBA" id="ARBA00023136"/>
    </source>
</evidence>
<dbReference type="PRINTS" id="PR00385">
    <property type="entry name" value="P450"/>
</dbReference>
<evidence type="ECO:0000256" key="9">
    <source>
        <dbReference type="ARBA" id="ARBA00022848"/>
    </source>
</evidence>
<dbReference type="Pfam" id="PF00067">
    <property type="entry name" value="p450"/>
    <property type="match status" value="1"/>
</dbReference>
<dbReference type="Gene3D" id="1.10.630.10">
    <property type="entry name" value="Cytochrome P450"/>
    <property type="match status" value="1"/>
</dbReference>
<evidence type="ECO:0000256" key="5">
    <source>
        <dbReference type="ARBA" id="ARBA00010617"/>
    </source>
</evidence>
<keyword evidence="7 14" id="KW-0479">Metal-binding</keyword>
<accession>A0A921YPX8</accession>
<evidence type="ECO:0000256" key="2">
    <source>
        <dbReference type="ARBA" id="ARBA00003690"/>
    </source>
</evidence>
<comment type="caution">
    <text evidence="16">The sequence shown here is derived from an EMBL/GenBank/DDBJ whole genome shotgun (WGS) entry which is preliminary data.</text>
</comment>
<evidence type="ECO:0000256" key="8">
    <source>
        <dbReference type="ARBA" id="ARBA00022824"/>
    </source>
</evidence>
<evidence type="ECO:0000313" key="17">
    <source>
        <dbReference type="Proteomes" id="UP000791440"/>
    </source>
</evidence>
<evidence type="ECO:0008006" key="18">
    <source>
        <dbReference type="Google" id="ProtNLM"/>
    </source>
</evidence>
<evidence type="ECO:0000256" key="12">
    <source>
        <dbReference type="ARBA" id="ARBA00023033"/>
    </source>
</evidence>
<keyword evidence="6 14" id="KW-0349">Heme</keyword>
<evidence type="ECO:0000256" key="3">
    <source>
        <dbReference type="ARBA" id="ARBA00004174"/>
    </source>
</evidence>
<dbReference type="OrthoDB" id="1470350at2759"/>
<reference evidence="16" key="2">
    <citation type="submission" date="2020-12" db="EMBL/GenBank/DDBJ databases">
        <authorList>
            <person name="Kanost M."/>
        </authorList>
    </citation>
    <scope>NUCLEOTIDE SEQUENCE</scope>
</reference>
<dbReference type="InterPro" id="IPR002401">
    <property type="entry name" value="Cyt_P450_E_grp-I"/>
</dbReference>
<keyword evidence="8" id="KW-0256">Endoplasmic reticulum</keyword>
<keyword evidence="12 15" id="KW-0503">Monooxygenase</keyword>
<dbReference type="GO" id="GO:0020037">
    <property type="term" value="F:heme binding"/>
    <property type="evidence" value="ECO:0007669"/>
    <property type="project" value="InterPro"/>
</dbReference>
<dbReference type="PROSITE" id="PS00086">
    <property type="entry name" value="CYTOCHROME_P450"/>
    <property type="match status" value="1"/>
</dbReference>
<organism evidence="16 17">
    <name type="scientific">Manduca sexta</name>
    <name type="common">Tobacco hawkmoth</name>
    <name type="synonym">Tobacco hornworm</name>
    <dbReference type="NCBI Taxonomy" id="7130"/>
    <lineage>
        <taxon>Eukaryota</taxon>
        <taxon>Metazoa</taxon>
        <taxon>Ecdysozoa</taxon>
        <taxon>Arthropoda</taxon>
        <taxon>Hexapoda</taxon>
        <taxon>Insecta</taxon>
        <taxon>Pterygota</taxon>
        <taxon>Neoptera</taxon>
        <taxon>Endopterygota</taxon>
        <taxon>Lepidoptera</taxon>
        <taxon>Glossata</taxon>
        <taxon>Ditrysia</taxon>
        <taxon>Bombycoidea</taxon>
        <taxon>Sphingidae</taxon>
        <taxon>Sphinginae</taxon>
        <taxon>Sphingini</taxon>
        <taxon>Manduca</taxon>
    </lineage>
</organism>
<dbReference type="CDD" id="cd20628">
    <property type="entry name" value="CYP4"/>
    <property type="match status" value="1"/>
</dbReference>
<dbReference type="SUPFAM" id="SSF48264">
    <property type="entry name" value="Cytochrome P450"/>
    <property type="match status" value="1"/>
</dbReference>
<comment type="similarity">
    <text evidence="5 15">Belongs to the cytochrome P450 family.</text>
</comment>